<keyword evidence="1" id="KW-0812">Transmembrane</keyword>
<dbReference type="Pfam" id="PF13529">
    <property type="entry name" value="Peptidase_C39_2"/>
    <property type="match status" value="1"/>
</dbReference>
<accession>A0A2N5GPD1</accession>
<dbReference type="OrthoDB" id="1164310at2"/>
<evidence type="ECO:0000313" key="4">
    <source>
        <dbReference type="EMBL" id="PLS00571.1"/>
    </source>
</evidence>
<organism evidence="3 5">
    <name type="scientific">Bacillus canaveralius</name>
    <dbReference type="NCBI Taxonomy" id="1403243"/>
    <lineage>
        <taxon>Bacteria</taxon>
        <taxon>Bacillati</taxon>
        <taxon>Bacillota</taxon>
        <taxon>Bacilli</taxon>
        <taxon>Bacillales</taxon>
        <taxon>Bacillaceae</taxon>
        <taxon>Bacillus</taxon>
    </lineage>
</organism>
<sequence>MNIFLISGLLLISLLLLITFIKKMSPWKYAFMLVFIALVTCGAFLMDNSDNQVAKAVETIKNFVNRSDNEALSALPDDRDFSIIKIEPNVLLDAPAVSQFPELPRGCEVTSLAMLLQAANVQVDKMTLAEQIKKDPTPFQISGGQIFFGNPHDGFVGSMYSYHEPGLGVYHEPIAQLAETYLPGKILDMTGSRFEELKIHLSDGRPVWVITNTRYKKLENSQFQTWNTPTGQVKVTAREHSVLITGYDQDFVYFNDPLSGEKNKKAPITDFEQAWVQMGSQAITFLSR</sequence>
<dbReference type="EMBL" id="PGVD01000008">
    <property type="protein sequence ID" value="PLS00571.1"/>
    <property type="molecule type" value="Genomic_DNA"/>
</dbReference>
<evidence type="ECO:0000259" key="2">
    <source>
        <dbReference type="Pfam" id="PF13529"/>
    </source>
</evidence>
<dbReference type="AlphaFoldDB" id="A0A2N5GPD1"/>
<protein>
    <recommendedName>
        <fullName evidence="2">Peptidase C39-like domain-containing protein</fullName>
    </recommendedName>
</protein>
<dbReference type="Proteomes" id="UP000235114">
    <property type="component" value="Unassembled WGS sequence"/>
</dbReference>
<gene>
    <name evidence="3" type="ORF">CU635_06655</name>
    <name evidence="4" type="ORF">CVD25_02140</name>
</gene>
<dbReference type="InterPro" id="IPR039564">
    <property type="entry name" value="Peptidase_C39-like"/>
</dbReference>
<dbReference type="CDD" id="cd02549">
    <property type="entry name" value="Peptidase_C39A"/>
    <property type="match status" value="1"/>
</dbReference>
<keyword evidence="1" id="KW-0472">Membrane</keyword>
<feature type="domain" description="Peptidase C39-like" evidence="2">
    <location>
        <begin position="92"/>
        <end position="257"/>
    </location>
</feature>
<evidence type="ECO:0000313" key="6">
    <source>
        <dbReference type="Proteomes" id="UP000235114"/>
    </source>
</evidence>
<reference evidence="3 5" key="1">
    <citation type="submission" date="2017-11" db="EMBL/GenBank/DDBJ databases">
        <title>Comparitive Functional Genomics of Dry Heat Resistant strains isolated from the Viking Spacecraft.</title>
        <authorList>
            <person name="Seuylemezian A."/>
            <person name="Cooper K."/>
            <person name="Vaishampayan P."/>
        </authorList>
    </citation>
    <scope>NUCLEOTIDE SEQUENCE [LARGE SCALE GENOMIC DNA]</scope>
    <source>
        <strain evidence="3 5">M4.6</strain>
    </source>
</reference>
<dbReference type="RefSeq" id="WP_101576393.1">
    <property type="nucleotide sequence ID" value="NZ_PGVA01000013.1"/>
</dbReference>
<dbReference type="EMBL" id="PGVA01000013">
    <property type="protein sequence ID" value="PLR84427.1"/>
    <property type="molecule type" value="Genomic_DNA"/>
</dbReference>
<dbReference type="Proteomes" id="UP000234951">
    <property type="component" value="Unassembled WGS sequence"/>
</dbReference>
<name>A0A2N5GPD1_9BACI</name>
<keyword evidence="6" id="KW-1185">Reference proteome</keyword>
<evidence type="ECO:0000256" key="1">
    <source>
        <dbReference type="SAM" id="Phobius"/>
    </source>
</evidence>
<dbReference type="Gene3D" id="3.90.70.10">
    <property type="entry name" value="Cysteine proteinases"/>
    <property type="match status" value="1"/>
</dbReference>
<dbReference type="PANTHER" id="PTHR37806">
    <property type="entry name" value="LMO0724 PROTEIN"/>
    <property type="match status" value="1"/>
</dbReference>
<reference evidence="4 6" key="2">
    <citation type="submission" date="2017-12" db="EMBL/GenBank/DDBJ databases">
        <title>Comparative Functional Genomics of Dry Heat Resistant strains isolated from the Viking Spacecraft.</title>
        <authorList>
            <person name="Seuylemezian A."/>
            <person name="Cooper K."/>
            <person name="Vaishampayan P."/>
        </authorList>
    </citation>
    <scope>NUCLEOTIDE SEQUENCE [LARGE SCALE GENOMIC DNA]</scope>
    <source>
        <strain evidence="4 6">ATCC 29669</strain>
    </source>
</reference>
<dbReference type="PANTHER" id="PTHR37806:SF1">
    <property type="entry name" value="PEPTIDASE C39-LIKE DOMAIN-CONTAINING PROTEIN"/>
    <property type="match status" value="1"/>
</dbReference>
<dbReference type="InterPro" id="IPR039563">
    <property type="entry name" value="Peptidase_C39_single_dom"/>
</dbReference>
<keyword evidence="1" id="KW-1133">Transmembrane helix</keyword>
<feature type="transmembrane region" description="Helical" evidence="1">
    <location>
        <begin position="29"/>
        <end position="46"/>
    </location>
</feature>
<comment type="caution">
    <text evidence="3">The sequence shown here is derived from an EMBL/GenBank/DDBJ whole genome shotgun (WGS) entry which is preliminary data.</text>
</comment>
<evidence type="ECO:0000313" key="3">
    <source>
        <dbReference type="EMBL" id="PLR84427.1"/>
    </source>
</evidence>
<evidence type="ECO:0000313" key="5">
    <source>
        <dbReference type="Proteomes" id="UP000234951"/>
    </source>
</evidence>
<proteinExistence type="predicted"/>